<dbReference type="SUPFAM" id="SSF58038">
    <property type="entry name" value="SNARE fusion complex"/>
    <property type="match status" value="1"/>
</dbReference>
<reference evidence="4 5" key="1">
    <citation type="submission" date="2012-05" db="EMBL/GenBank/DDBJ databases">
        <title>Recombination and specialization in a pathogen metapopulation.</title>
        <authorList>
            <person name="Gardiner A."/>
            <person name="Kemen E."/>
            <person name="Schultz-Larsen T."/>
            <person name="MacLean D."/>
            <person name="Van Oosterhout C."/>
            <person name="Jones J.D.G."/>
        </authorList>
    </citation>
    <scope>NUCLEOTIDE SEQUENCE [LARGE SCALE GENOMIC DNA]</scope>
    <source>
        <strain evidence="4 5">Ac Nc2</strain>
    </source>
</reference>
<keyword evidence="1" id="KW-0863">Zinc-finger</keyword>
<accession>A0A024FYP5</accession>
<dbReference type="PROSITE" id="PS00028">
    <property type="entry name" value="ZINC_FINGER_C2H2_1"/>
    <property type="match status" value="1"/>
</dbReference>
<name>A0A024FYP5_9STRA</name>
<feature type="domain" description="C2H2-type" evidence="2">
    <location>
        <begin position="146"/>
        <end position="169"/>
    </location>
</feature>
<dbReference type="AlphaFoldDB" id="A0A024FYP5"/>
<organism evidence="4 5">
    <name type="scientific">Albugo candida</name>
    <dbReference type="NCBI Taxonomy" id="65357"/>
    <lineage>
        <taxon>Eukaryota</taxon>
        <taxon>Sar</taxon>
        <taxon>Stramenopiles</taxon>
        <taxon>Oomycota</taxon>
        <taxon>Peronosporomycetes</taxon>
        <taxon>Albuginales</taxon>
        <taxon>Albuginaceae</taxon>
        <taxon>Albugo</taxon>
    </lineage>
</organism>
<sequence length="435" mass="48881">MTKCVRWSTITVYEFGVALGGSAIPKHGGPSVGLARKPKCVWKTTVNEADAGQNEWECGREKVKKSKRVHIDRVKAKRGVSIEFHSVLDTEQLDQTERDLDQAQSAIDTSKRIIRGMAWSGWLYNRFVDSGTRSVKTAENKITMGFICPECKIAFGSDLLLMTHYRSKHDTPALNSNKWISENEEICERMTNKEADVKKDTKSNFGMVDVHEAYLSALAPSLEELKHASLAMGYALDTQNKQLDRIDDKVDRTNDDMRIVALQSKRLLGSKTDHPIYSFRCALQELSTKAFLQDVGGEPLLSADVISDGCTFRAFSVDSEINVWGFQSELSGAFLGVNRFGYLKVKALELKSYEQFIMNLDQSTTTLFCTASYMWTGGWIFRKQDKDGIGKLDNRLGITRGIPVNKNMAARFRILFIDKIMQTPTSIQTHNGNAI</sequence>
<evidence type="ECO:0000313" key="4">
    <source>
        <dbReference type="EMBL" id="CCI39537.1"/>
    </source>
</evidence>
<evidence type="ECO:0008006" key="6">
    <source>
        <dbReference type="Google" id="ProtNLM"/>
    </source>
</evidence>
<keyword evidence="1" id="KW-0862">Zinc</keyword>
<dbReference type="EMBL" id="CAIX01000002">
    <property type="protein sequence ID" value="CCI39537.1"/>
    <property type="molecule type" value="Genomic_DNA"/>
</dbReference>
<dbReference type="OrthoDB" id="19261at2759"/>
<dbReference type="Proteomes" id="UP000053237">
    <property type="component" value="Unassembled WGS sequence"/>
</dbReference>
<comment type="caution">
    <text evidence="4">The sequence shown here is derived from an EMBL/GenBank/DDBJ whole genome shotgun (WGS) entry which is preliminary data.</text>
</comment>
<dbReference type="GO" id="GO:0008270">
    <property type="term" value="F:zinc ion binding"/>
    <property type="evidence" value="ECO:0007669"/>
    <property type="project" value="UniProtKB-KW"/>
</dbReference>
<dbReference type="InterPro" id="IPR013087">
    <property type="entry name" value="Znf_C2H2_type"/>
</dbReference>
<proteinExistence type="predicted"/>
<dbReference type="CDD" id="cd15841">
    <property type="entry name" value="SNARE_Qc"/>
    <property type="match status" value="1"/>
</dbReference>
<evidence type="ECO:0000259" key="2">
    <source>
        <dbReference type="PROSITE" id="PS50157"/>
    </source>
</evidence>
<feature type="domain" description="T-SNARE coiled-coil homology" evidence="3">
    <location>
        <begin position="215"/>
        <end position="267"/>
    </location>
</feature>
<evidence type="ECO:0000256" key="1">
    <source>
        <dbReference type="PROSITE-ProRule" id="PRU00042"/>
    </source>
</evidence>
<dbReference type="InParanoid" id="A0A024FYP5"/>
<protein>
    <recommendedName>
        <fullName evidence="6">C2H2-type domain-containing protein</fullName>
    </recommendedName>
</protein>
<dbReference type="PROSITE" id="PS50192">
    <property type="entry name" value="T_SNARE"/>
    <property type="match status" value="1"/>
</dbReference>
<dbReference type="InterPro" id="IPR000727">
    <property type="entry name" value="T_SNARE_dom"/>
</dbReference>
<keyword evidence="5" id="KW-1185">Reference proteome</keyword>
<evidence type="ECO:0000313" key="5">
    <source>
        <dbReference type="Proteomes" id="UP000053237"/>
    </source>
</evidence>
<dbReference type="Gene3D" id="1.20.5.110">
    <property type="match status" value="1"/>
</dbReference>
<dbReference type="PROSITE" id="PS50157">
    <property type="entry name" value="ZINC_FINGER_C2H2_2"/>
    <property type="match status" value="1"/>
</dbReference>
<gene>
    <name evidence="4" type="ORF">BN9_003200</name>
</gene>
<evidence type="ECO:0000259" key="3">
    <source>
        <dbReference type="PROSITE" id="PS50192"/>
    </source>
</evidence>
<keyword evidence="1" id="KW-0479">Metal-binding</keyword>